<dbReference type="GO" id="GO:0000184">
    <property type="term" value="P:nuclear-transcribed mRNA catabolic process, nonsense-mediated decay"/>
    <property type="evidence" value="ECO:0007669"/>
    <property type="project" value="UniProtKB-KW"/>
</dbReference>
<evidence type="ECO:0000256" key="6">
    <source>
        <dbReference type="ARBA" id="ARBA00022664"/>
    </source>
</evidence>
<keyword evidence="7" id="KW-0509">mRNA transport</keyword>
<keyword evidence="4" id="KW-0813">Transport</keyword>
<accession>A0A9I9DAC7</accession>
<dbReference type="GO" id="GO:0006397">
    <property type="term" value="P:mRNA processing"/>
    <property type="evidence" value="ECO:0007669"/>
    <property type="project" value="UniProtKB-KW"/>
</dbReference>
<dbReference type="SMART" id="SM00360">
    <property type="entry name" value="RRM"/>
    <property type="match status" value="1"/>
</dbReference>
<keyword evidence="8" id="KW-0810">Translation regulation</keyword>
<dbReference type="InterPro" id="IPR033744">
    <property type="entry name" value="RRM_RBM8"/>
</dbReference>
<dbReference type="GO" id="GO:0008380">
    <property type="term" value="P:RNA splicing"/>
    <property type="evidence" value="ECO:0007669"/>
    <property type="project" value="UniProtKB-KW"/>
</dbReference>
<keyword evidence="6" id="KW-0507">mRNA processing</keyword>
<evidence type="ECO:0000256" key="11">
    <source>
        <dbReference type="ARBA" id="ARBA00023187"/>
    </source>
</evidence>
<dbReference type="InterPro" id="IPR008111">
    <property type="entry name" value="RNA-bd_8"/>
</dbReference>
<dbReference type="Gramene" id="MELO3C015160.2.1">
    <property type="protein sequence ID" value="MELO3C015160.2.1"/>
    <property type="gene ID" value="MELO3C015160.2"/>
</dbReference>
<evidence type="ECO:0000256" key="5">
    <source>
        <dbReference type="ARBA" id="ARBA00022490"/>
    </source>
</evidence>
<comment type="subcellular location">
    <subcellularLocation>
        <location evidence="2">Cytoplasm</location>
    </subcellularLocation>
    <subcellularLocation>
        <location evidence="1">Nucleus</location>
    </subcellularLocation>
</comment>
<dbReference type="AlphaFoldDB" id="A0A9I9DAC7"/>
<keyword evidence="12" id="KW-0539">Nucleus</keyword>
<keyword evidence="5" id="KW-0963">Cytoplasm</keyword>
<evidence type="ECO:0000259" key="15">
    <source>
        <dbReference type="PROSITE" id="PS50102"/>
    </source>
</evidence>
<feature type="domain" description="RRM" evidence="15">
    <location>
        <begin position="104"/>
        <end position="182"/>
    </location>
</feature>
<name>A0A9I9DAC7_CUCME</name>
<evidence type="ECO:0000256" key="3">
    <source>
        <dbReference type="ARBA" id="ARBA00007987"/>
    </source>
</evidence>
<dbReference type="InterPro" id="IPR000504">
    <property type="entry name" value="RRM_dom"/>
</dbReference>
<evidence type="ECO:0000256" key="14">
    <source>
        <dbReference type="PROSITE-ProRule" id="PRU00176"/>
    </source>
</evidence>
<dbReference type="Pfam" id="PF00076">
    <property type="entry name" value="RRM_1"/>
    <property type="match status" value="1"/>
</dbReference>
<dbReference type="InterPro" id="IPR035979">
    <property type="entry name" value="RBD_domain_sf"/>
</dbReference>
<dbReference type="PANTHER" id="PTHR45894">
    <property type="entry name" value="RNA-BINDING PROTEIN 8A"/>
    <property type="match status" value="1"/>
</dbReference>
<evidence type="ECO:0000256" key="13">
    <source>
        <dbReference type="ARBA" id="ARBA00077711"/>
    </source>
</evidence>
<dbReference type="EnsemblPlants" id="MELO3C015160.2.1">
    <property type="protein sequence ID" value="MELO3C015160.2.1"/>
    <property type="gene ID" value="MELO3C015160.2"/>
</dbReference>
<dbReference type="PRINTS" id="PR01738">
    <property type="entry name" value="RNABINDINGM8"/>
</dbReference>
<dbReference type="InterPro" id="IPR012677">
    <property type="entry name" value="Nucleotide-bd_a/b_plait_sf"/>
</dbReference>
<dbReference type="GO" id="GO:0006417">
    <property type="term" value="P:regulation of translation"/>
    <property type="evidence" value="ECO:0007669"/>
    <property type="project" value="UniProtKB-KW"/>
</dbReference>
<dbReference type="FunFam" id="3.30.70.330:FF:000525">
    <property type="entry name" value="RNA-binding protein 8A"/>
    <property type="match status" value="1"/>
</dbReference>
<dbReference type="GO" id="GO:0005737">
    <property type="term" value="C:cytoplasm"/>
    <property type="evidence" value="ECO:0007669"/>
    <property type="project" value="UniProtKB-SubCell"/>
</dbReference>
<dbReference type="PROSITE" id="PS50102">
    <property type="entry name" value="RRM"/>
    <property type="match status" value="1"/>
</dbReference>
<dbReference type="GO" id="GO:0005634">
    <property type="term" value="C:nucleus"/>
    <property type="evidence" value="ECO:0007669"/>
    <property type="project" value="UniProtKB-SubCell"/>
</dbReference>
<dbReference type="Gene3D" id="3.30.70.330">
    <property type="match status" value="1"/>
</dbReference>
<dbReference type="SUPFAM" id="SSF54928">
    <property type="entry name" value="RNA-binding domain, RBD"/>
    <property type="match status" value="1"/>
</dbReference>
<keyword evidence="10" id="KW-0866">Nonsense-mediated mRNA decay</keyword>
<evidence type="ECO:0000256" key="4">
    <source>
        <dbReference type="ARBA" id="ARBA00022448"/>
    </source>
</evidence>
<dbReference type="CDD" id="cd12324">
    <property type="entry name" value="RRM_RBM8"/>
    <property type="match status" value="1"/>
</dbReference>
<evidence type="ECO:0000256" key="8">
    <source>
        <dbReference type="ARBA" id="ARBA00022845"/>
    </source>
</evidence>
<comment type="similarity">
    <text evidence="3">Belongs to the RBM8A family.</text>
</comment>
<organism evidence="16">
    <name type="scientific">Cucumis melo</name>
    <name type="common">Muskmelon</name>
    <dbReference type="NCBI Taxonomy" id="3656"/>
    <lineage>
        <taxon>Eukaryota</taxon>
        <taxon>Viridiplantae</taxon>
        <taxon>Streptophyta</taxon>
        <taxon>Embryophyta</taxon>
        <taxon>Tracheophyta</taxon>
        <taxon>Spermatophyta</taxon>
        <taxon>Magnoliopsida</taxon>
        <taxon>eudicotyledons</taxon>
        <taxon>Gunneridae</taxon>
        <taxon>Pentapetalae</taxon>
        <taxon>rosids</taxon>
        <taxon>fabids</taxon>
        <taxon>Cucurbitales</taxon>
        <taxon>Cucurbitaceae</taxon>
        <taxon>Benincaseae</taxon>
        <taxon>Cucumis</taxon>
    </lineage>
</organism>
<reference evidence="16" key="1">
    <citation type="submission" date="2023-03" db="UniProtKB">
        <authorList>
            <consortium name="EnsemblPlants"/>
        </authorList>
    </citation>
    <scope>IDENTIFICATION</scope>
</reference>
<evidence type="ECO:0000256" key="7">
    <source>
        <dbReference type="ARBA" id="ARBA00022816"/>
    </source>
</evidence>
<dbReference type="GO" id="GO:0051028">
    <property type="term" value="P:mRNA transport"/>
    <property type="evidence" value="ECO:0007669"/>
    <property type="project" value="UniProtKB-KW"/>
</dbReference>
<dbReference type="GO" id="GO:0003729">
    <property type="term" value="F:mRNA binding"/>
    <property type="evidence" value="ECO:0007669"/>
    <property type="project" value="InterPro"/>
</dbReference>
<sequence length="206" mass="23367">MTSWTRMEPPKPMPPHELHFLSSNPPLPAAHLPRFLVVQRRLRVVDFERSLIETPALLGRTSIPSSLLMALAPNDFVVTLNSQPLVDGQETGNSFLLCVAIEGWIILVTGVHEEAQEDDLQNAFGEFGEIKNLHLNLDRRTGFVKGYALIEYESFEEAEKAISAMDGAELLTQIINVDWAFSHGPIRRKNARPARERRSRSPRRRY</sequence>
<keyword evidence="11" id="KW-0508">mRNA splicing</keyword>
<evidence type="ECO:0000256" key="1">
    <source>
        <dbReference type="ARBA" id="ARBA00004123"/>
    </source>
</evidence>
<protein>
    <recommendedName>
        <fullName evidence="13">RNA-binding protein 8A</fullName>
    </recommendedName>
</protein>
<proteinExistence type="inferred from homology"/>
<evidence type="ECO:0000256" key="9">
    <source>
        <dbReference type="ARBA" id="ARBA00022884"/>
    </source>
</evidence>
<evidence type="ECO:0000256" key="10">
    <source>
        <dbReference type="ARBA" id="ARBA00023161"/>
    </source>
</evidence>
<evidence type="ECO:0000313" key="16">
    <source>
        <dbReference type="EnsemblPlants" id="MELO3C015160.2.1"/>
    </source>
</evidence>
<evidence type="ECO:0000256" key="12">
    <source>
        <dbReference type="ARBA" id="ARBA00023242"/>
    </source>
</evidence>
<keyword evidence="9 14" id="KW-0694">RNA-binding</keyword>
<evidence type="ECO:0000256" key="2">
    <source>
        <dbReference type="ARBA" id="ARBA00004496"/>
    </source>
</evidence>